<dbReference type="GeneID" id="63606488"/>
<dbReference type="KEGG" id="pis:Pisl_0662"/>
<dbReference type="AlphaFoldDB" id="A1RSA8"/>
<sequence length="120" mass="13370">MPGYEIFELYQRLEEDVVRDFGEAMPERMSYMLKLVTKVGIPVDTVVIDNTWSDARAVSTMPGMNALLITTALMATNNTNSHLTKASTGCKLRRETTSKIFAMIILEGGVAVIKQLTKLR</sequence>
<reference evidence="1" key="1">
    <citation type="submission" date="2006-12" db="EMBL/GenBank/DDBJ databases">
        <title>Complete sequence of Pyrobaculum islandicum DSM 4184.</title>
        <authorList>
            <person name="Copeland A."/>
            <person name="Lucas S."/>
            <person name="Lapidus A."/>
            <person name="Barry K."/>
            <person name="Detter J.C."/>
            <person name="Glavina del Rio T."/>
            <person name="Dalin E."/>
            <person name="Tice H."/>
            <person name="Pitluck S."/>
            <person name="Meincke L."/>
            <person name="Brettin T."/>
            <person name="Bruce D."/>
            <person name="Han C."/>
            <person name="Tapia R."/>
            <person name="Gilna P."/>
            <person name="Schmutz J."/>
            <person name="Larimer F."/>
            <person name="Land M."/>
            <person name="Hauser L."/>
            <person name="Kyrpides N."/>
            <person name="Mikhailova N."/>
            <person name="Cozen A.E."/>
            <person name="Fitz-Gibbon S.T."/>
            <person name="House C.H."/>
            <person name="Saltikov C."/>
            <person name="Lowe T."/>
            <person name="Richardson P."/>
        </authorList>
    </citation>
    <scope>NUCLEOTIDE SEQUENCE [LARGE SCALE GENOMIC DNA]</scope>
    <source>
        <strain evidence="1">DSM 4184</strain>
    </source>
</reference>
<dbReference type="RefSeq" id="WP_011762416.1">
    <property type="nucleotide sequence ID" value="NC_008701.1"/>
</dbReference>
<gene>
    <name evidence="1" type="ordered locus">Pisl_0662</name>
</gene>
<dbReference type="HOGENOM" id="CLU_2044505_0_0_2"/>
<dbReference type="eggNOG" id="arCOG05608">
    <property type="taxonomic scope" value="Archaea"/>
</dbReference>
<keyword evidence="2" id="KW-1185">Reference proteome</keyword>
<dbReference type="Proteomes" id="UP000002595">
    <property type="component" value="Chromosome"/>
</dbReference>
<accession>A1RSA8</accession>
<name>A1RSA8_PYRIL</name>
<dbReference type="EMBL" id="CP000504">
    <property type="protein sequence ID" value="ABL87840.1"/>
    <property type="molecule type" value="Genomic_DNA"/>
</dbReference>
<evidence type="ECO:0000313" key="1">
    <source>
        <dbReference type="EMBL" id="ABL87840.1"/>
    </source>
</evidence>
<evidence type="ECO:0000313" key="2">
    <source>
        <dbReference type="Proteomes" id="UP000002595"/>
    </source>
</evidence>
<organism evidence="1 2">
    <name type="scientific">Pyrobaculum islandicum (strain DSM 4184 / JCM 9189 / GEO3)</name>
    <dbReference type="NCBI Taxonomy" id="384616"/>
    <lineage>
        <taxon>Archaea</taxon>
        <taxon>Thermoproteota</taxon>
        <taxon>Thermoprotei</taxon>
        <taxon>Thermoproteales</taxon>
        <taxon>Thermoproteaceae</taxon>
        <taxon>Pyrobaculum</taxon>
    </lineage>
</organism>
<protein>
    <submittedName>
        <fullName evidence="1">Uncharacterized protein</fullName>
    </submittedName>
</protein>
<proteinExistence type="predicted"/>